<dbReference type="Gene3D" id="1.10.10.570">
    <property type="entry name" value="Winged helix' DNA-binding domain. Chain C. Domain 1"/>
    <property type="match status" value="1"/>
</dbReference>
<name>A0A5E4NQH6_9HEMI</name>
<dbReference type="FunFam" id="1.10.10.570:FF:000003">
    <property type="entry name" value="Vacuolar protein-sorting-associated protein 25"/>
    <property type="match status" value="1"/>
</dbReference>
<dbReference type="GO" id="GO:0003677">
    <property type="term" value="F:DNA binding"/>
    <property type="evidence" value="ECO:0007669"/>
    <property type="project" value="UniProtKB-KW"/>
</dbReference>
<comment type="similarity">
    <text evidence="2">Belongs to the VPS25 family.</text>
</comment>
<organism evidence="8 9">
    <name type="scientific">Cinara cedri</name>
    <dbReference type="NCBI Taxonomy" id="506608"/>
    <lineage>
        <taxon>Eukaryota</taxon>
        <taxon>Metazoa</taxon>
        <taxon>Ecdysozoa</taxon>
        <taxon>Arthropoda</taxon>
        <taxon>Hexapoda</taxon>
        <taxon>Insecta</taxon>
        <taxon>Pterygota</taxon>
        <taxon>Neoptera</taxon>
        <taxon>Paraneoptera</taxon>
        <taxon>Hemiptera</taxon>
        <taxon>Sternorrhyncha</taxon>
        <taxon>Aphidomorpha</taxon>
        <taxon>Aphidoidea</taxon>
        <taxon>Aphididae</taxon>
        <taxon>Lachninae</taxon>
        <taxon>Cinara</taxon>
    </lineage>
</organism>
<protein>
    <recommendedName>
        <fullName evidence="3">Vacuolar protein-sorting-associated protein 25</fullName>
    </recommendedName>
    <alternativeName>
        <fullName evidence="7">ESCRT-II complex subunit VPS25</fullName>
    </alternativeName>
</protein>
<dbReference type="OrthoDB" id="245150at2759"/>
<evidence type="ECO:0000256" key="1">
    <source>
        <dbReference type="ARBA" id="ARBA00004496"/>
    </source>
</evidence>
<dbReference type="PANTHER" id="PTHR13149:SF0">
    <property type="entry name" value="VACUOLAR PROTEIN-SORTING-ASSOCIATED PROTEIN 25"/>
    <property type="match status" value="1"/>
</dbReference>
<proteinExistence type="inferred from homology"/>
<dbReference type="PANTHER" id="PTHR13149">
    <property type="entry name" value="VACUOLAR PROTEIN SORTING-ASSOCIATED PROTEIN VPS25"/>
    <property type="match status" value="1"/>
</dbReference>
<dbReference type="Pfam" id="PF05871">
    <property type="entry name" value="ESCRT-II"/>
    <property type="match status" value="1"/>
</dbReference>
<keyword evidence="9" id="KW-1185">Reference proteome</keyword>
<evidence type="ECO:0000256" key="6">
    <source>
        <dbReference type="ARBA" id="ARBA00022927"/>
    </source>
</evidence>
<dbReference type="EMBL" id="CABPRJ010002371">
    <property type="protein sequence ID" value="VVC43728.1"/>
    <property type="molecule type" value="Genomic_DNA"/>
</dbReference>
<accession>A0A5E4NQH6</accession>
<dbReference type="InterPro" id="IPR036388">
    <property type="entry name" value="WH-like_DNA-bd_sf"/>
</dbReference>
<comment type="subcellular location">
    <subcellularLocation>
        <location evidence="1">Cytoplasm</location>
    </subcellularLocation>
</comment>
<dbReference type="InterPro" id="IPR014041">
    <property type="entry name" value="ESCRT-II_cplx_Vps25-sub_N"/>
</dbReference>
<dbReference type="Proteomes" id="UP000325440">
    <property type="component" value="Unassembled WGS sequence"/>
</dbReference>
<evidence type="ECO:0000256" key="3">
    <source>
        <dbReference type="ARBA" id="ARBA00017934"/>
    </source>
</evidence>
<gene>
    <name evidence="8" type="ORF">CINCED_3A016871</name>
</gene>
<dbReference type="InterPro" id="IPR008570">
    <property type="entry name" value="ESCRT-II_cplx_Vps25-sub"/>
</dbReference>
<keyword evidence="8" id="KW-0238">DNA-binding</keyword>
<keyword evidence="4" id="KW-0813">Transport</keyword>
<dbReference type="GO" id="GO:0000814">
    <property type="term" value="C:ESCRT II complex"/>
    <property type="evidence" value="ECO:0007669"/>
    <property type="project" value="InterPro"/>
</dbReference>
<evidence type="ECO:0000256" key="7">
    <source>
        <dbReference type="ARBA" id="ARBA00030094"/>
    </source>
</evidence>
<dbReference type="GO" id="GO:0043328">
    <property type="term" value="P:protein transport to vacuole involved in ubiquitin-dependent protein catabolic process via the multivesicular body sorting pathway"/>
    <property type="evidence" value="ECO:0007669"/>
    <property type="project" value="TreeGrafter"/>
</dbReference>
<dbReference type="GO" id="GO:0042803">
    <property type="term" value="F:protein homodimerization activity"/>
    <property type="evidence" value="ECO:0007669"/>
    <property type="project" value="TreeGrafter"/>
</dbReference>
<dbReference type="SUPFAM" id="SSF46785">
    <property type="entry name" value="Winged helix' DNA-binding domain"/>
    <property type="match status" value="2"/>
</dbReference>
<evidence type="ECO:0000256" key="4">
    <source>
        <dbReference type="ARBA" id="ARBA00022448"/>
    </source>
</evidence>
<dbReference type="GO" id="GO:0005198">
    <property type="term" value="F:structural molecule activity"/>
    <property type="evidence" value="ECO:0007669"/>
    <property type="project" value="TreeGrafter"/>
</dbReference>
<keyword evidence="5" id="KW-0963">Cytoplasm</keyword>
<dbReference type="AlphaFoldDB" id="A0A5E4NQH6"/>
<reference evidence="8 9" key="1">
    <citation type="submission" date="2019-08" db="EMBL/GenBank/DDBJ databases">
        <authorList>
            <person name="Alioto T."/>
            <person name="Alioto T."/>
            <person name="Gomez Garrido J."/>
        </authorList>
    </citation>
    <scope>NUCLEOTIDE SEQUENCE [LARGE SCALE GENOMIC DNA]</scope>
</reference>
<dbReference type="InterPro" id="IPR036390">
    <property type="entry name" value="WH_DNA-bd_sf"/>
</dbReference>
<evidence type="ECO:0000313" key="8">
    <source>
        <dbReference type="EMBL" id="VVC43728.1"/>
    </source>
</evidence>
<dbReference type="Gene3D" id="1.10.10.10">
    <property type="entry name" value="Winged helix-like DNA-binding domain superfamily/Winged helix DNA-binding domain"/>
    <property type="match status" value="1"/>
</dbReference>
<evidence type="ECO:0000313" key="9">
    <source>
        <dbReference type="Proteomes" id="UP000325440"/>
    </source>
</evidence>
<sequence length="173" mass="19921">MGEVQWPWQYSFPPFFTIQPNLETRKKQLDAWRSLVLDYCRLHKIFIIDVREGEHLPLFNNTAISRKLSPQAINTVLEVLLSTGNAGMVDKSSRSRWYVYWHTVDEWATIVYKWAQDNAMVNTVCTFYELTNSSGDLNGLDEGILVKALKVLEKRQLAEILTLDSGSGVKFFS</sequence>
<keyword evidence="6" id="KW-0653">Protein transport</keyword>
<evidence type="ECO:0000256" key="2">
    <source>
        <dbReference type="ARBA" id="ARBA00009674"/>
    </source>
</evidence>
<evidence type="ECO:0000256" key="5">
    <source>
        <dbReference type="ARBA" id="ARBA00022490"/>
    </source>
</evidence>